<evidence type="ECO:0000313" key="2">
    <source>
        <dbReference type="EMBL" id="ABA04055.1"/>
    </source>
</evidence>
<dbReference type="Proteomes" id="UP000002531">
    <property type="component" value="Chromosome"/>
</dbReference>
<dbReference type="EMBL" id="CP000115">
    <property type="protein sequence ID" value="ABA04055.1"/>
    <property type="molecule type" value="Genomic_DNA"/>
</dbReference>
<feature type="transmembrane region" description="Helical" evidence="1">
    <location>
        <begin position="12"/>
        <end position="34"/>
    </location>
</feature>
<dbReference type="AlphaFoldDB" id="Q3SUI6"/>
<sequence>MQPSIAIAPEALTITWVVVGSIILELFVLIVFLVRVSWWLSHRFTTIDANFLTVGKDVAQLKADISNDIAGRRVVAETRNDITELKTGFKDIRERVGRLEEHEDERRTFAPAAVPD</sequence>
<accession>Q3SUI6</accession>
<reference evidence="2 3" key="1">
    <citation type="journal article" date="2006" name="Appl. Environ. Microbiol.">
        <title>Genome sequence of the chemolithoautotrophic nitrite-oxidizing bacterium Nitrobacter winogradskyi Nb-255.</title>
        <authorList>
            <person name="Starkenburg S.R."/>
            <person name="Chain P.S."/>
            <person name="Sayavedra-Soto L.A."/>
            <person name="Hauser L."/>
            <person name="Land M.L."/>
            <person name="Larimer F.W."/>
            <person name="Malfatti S.A."/>
            <person name="Klotz M.G."/>
            <person name="Bottomley P.J."/>
            <person name="Arp D.J."/>
            <person name="Hickey W.J."/>
        </authorList>
    </citation>
    <scope>NUCLEOTIDE SEQUENCE [LARGE SCALE GENOMIC DNA]</scope>
    <source>
        <strain evidence="3">ATCC 25391 / DSM 10237 / CIP 104748 / NCIMB 11846 / Nb-255</strain>
    </source>
</reference>
<evidence type="ECO:0000256" key="1">
    <source>
        <dbReference type="SAM" id="Phobius"/>
    </source>
</evidence>
<dbReference type="STRING" id="323098.Nwi_0790"/>
<dbReference type="HOGENOM" id="CLU_2094266_0_0_5"/>
<dbReference type="RefSeq" id="WP_011314103.1">
    <property type="nucleotide sequence ID" value="NC_007406.1"/>
</dbReference>
<protein>
    <submittedName>
        <fullName evidence="2">Uncharacterized protein</fullName>
    </submittedName>
</protein>
<gene>
    <name evidence="2" type="ordered locus">Nwi_0790</name>
</gene>
<dbReference type="KEGG" id="nwi:Nwi_0790"/>
<keyword evidence="1" id="KW-0812">Transmembrane</keyword>
<proteinExistence type="predicted"/>
<keyword evidence="3" id="KW-1185">Reference proteome</keyword>
<keyword evidence="1" id="KW-1133">Transmembrane helix</keyword>
<evidence type="ECO:0000313" key="3">
    <source>
        <dbReference type="Proteomes" id="UP000002531"/>
    </source>
</evidence>
<organism evidence="2 3">
    <name type="scientific">Nitrobacter winogradskyi (strain ATCC 25391 / DSM 10237 / CIP 104748 / NCIMB 11846 / Nb-255)</name>
    <dbReference type="NCBI Taxonomy" id="323098"/>
    <lineage>
        <taxon>Bacteria</taxon>
        <taxon>Pseudomonadati</taxon>
        <taxon>Pseudomonadota</taxon>
        <taxon>Alphaproteobacteria</taxon>
        <taxon>Hyphomicrobiales</taxon>
        <taxon>Nitrobacteraceae</taxon>
        <taxon>Nitrobacter</taxon>
    </lineage>
</organism>
<keyword evidence="1" id="KW-0472">Membrane</keyword>
<dbReference type="OrthoDB" id="8455128at2"/>
<name>Q3SUI6_NITWN</name>